<evidence type="ECO:0000256" key="2">
    <source>
        <dbReference type="ARBA" id="ARBA00022694"/>
    </source>
</evidence>
<dbReference type="PANTHER" id="PTHR47811">
    <property type="entry name" value="TRNA PSEUDOURIDINE SYNTHASE D"/>
    <property type="match status" value="1"/>
</dbReference>
<name>A0A5A9X4V7_9BACT</name>
<dbReference type="SUPFAM" id="SSF55120">
    <property type="entry name" value="Pseudouridine synthase"/>
    <property type="match status" value="1"/>
</dbReference>
<dbReference type="PROSITE" id="PS50984">
    <property type="entry name" value="TRUD"/>
    <property type="match status" value="1"/>
</dbReference>
<reference evidence="6 7" key="1">
    <citation type="submission" date="2019-04" db="EMBL/GenBank/DDBJ databases">
        <title>Geobacter ruber sp. nov., ferric-reducing bacteria isolated from paddy soil.</title>
        <authorList>
            <person name="Xu Z."/>
            <person name="Masuda Y."/>
            <person name="Itoh H."/>
            <person name="Senoo K."/>
        </authorList>
    </citation>
    <scope>NUCLEOTIDE SEQUENCE [LARGE SCALE GENOMIC DNA]</scope>
    <source>
        <strain evidence="6 7">Red88</strain>
    </source>
</reference>
<dbReference type="Gene3D" id="3.30.2350.20">
    <property type="entry name" value="TruD, catalytic domain"/>
    <property type="match status" value="1"/>
</dbReference>
<dbReference type="EMBL" id="SRSD01000013">
    <property type="protein sequence ID" value="KAA0888026.1"/>
    <property type="molecule type" value="Genomic_DNA"/>
</dbReference>
<sequence length="401" mass="44780">MIPPRPYLTASLPGIGGTIKESCDDFLVEEIPAYQPCGSGDHAYLIVEKRGITTLEAIRRIARHLNVAERAIGYAGMKDAAGVTRQTISVEHVKPEAAEGVELDGLKIVSATRHTNKLKLGHLKGNRFRIVVRDIAPHAGEVVPAVLEILQQRGVPNYFGYQRYGSQGNSHLIGAAMLRHDWQGATDRLMGEPEAVRDEQWRAGIEAYQRGDLAGALELFPRHCRSEREVLQRLAARPDGFERAFAVIHPRLKKLYLSALQSWLFDQVVEHRIQQIDALLPGDLAWKHVNGACFLVEDADTEAERTRTFEISATGPIFGCKMKQPAGKPLEIEQQILDNEQIRPADFDMGGGLRMEGERRPLRIPLEAPSFRIEGDRLELEFSLVKGSYATALLREITKNF</sequence>
<dbReference type="GO" id="GO:0003723">
    <property type="term" value="F:RNA binding"/>
    <property type="evidence" value="ECO:0007669"/>
    <property type="project" value="InterPro"/>
</dbReference>
<comment type="catalytic activity">
    <reaction evidence="4">
        <text>uridine(13) in tRNA = pseudouridine(13) in tRNA</text>
        <dbReference type="Rhea" id="RHEA:42540"/>
        <dbReference type="Rhea" id="RHEA-COMP:10105"/>
        <dbReference type="Rhea" id="RHEA-COMP:10106"/>
        <dbReference type="ChEBI" id="CHEBI:65314"/>
        <dbReference type="ChEBI" id="CHEBI:65315"/>
        <dbReference type="EC" id="5.4.99.27"/>
    </reaction>
</comment>
<keyword evidence="2 4" id="KW-0819">tRNA processing</keyword>
<dbReference type="Proteomes" id="UP000324298">
    <property type="component" value="Unassembled WGS sequence"/>
</dbReference>
<comment type="similarity">
    <text evidence="1 4">Belongs to the pseudouridine synthase TruD family.</text>
</comment>
<evidence type="ECO:0000256" key="4">
    <source>
        <dbReference type="HAMAP-Rule" id="MF_01082"/>
    </source>
</evidence>
<dbReference type="GO" id="GO:0031119">
    <property type="term" value="P:tRNA pseudouridine synthesis"/>
    <property type="evidence" value="ECO:0007669"/>
    <property type="project" value="UniProtKB-UniRule"/>
</dbReference>
<dbReference type="InterPro" id="IPR042214">
    <property type="entry name" value="TruD_catalytic"/>
</dbReference>
<dbReference type="Pfam" id="PF01142">
    <property type="entry name" value="TruD"/>
    <property type="match status" value="1"/>
</dbReference>
<dbReference type="InterPro" id="IPR020103">
    <property type="entry name" value="PsdUridine_synth_cat_dom_sf"/>
</dbReference>
<evidence type="ECO:0000313" key="7">
    <source>
        <dbReference type="Proteomes" id="UP000324298"/>
    </source>
</evidence>
<comment type="caution">
    <text evidence="6">The sequence shown here is derived from an EMBL/GenBank/DDBJ whole genome shotgun (WGS) entry which is preliminary data.</text>
</comment>
<evidence type="ECO:0000259" key="5">
    <source>
        <dbReference type="PROSITE" id="PS50984"/>
    </source>
</evidence>
<dbReference type="GO" id="GO:0160150">
    <property type="term" value="F:tRNA pseudouridine(13) synthase activity"/>
    <property type="evidence" value="ECO:0007669"/>
    <property type="project" value="UniProtKB-EC"/>
</dbReference>
<accession>A0A5A9X4V7</accession>
<dbReference type="PANTHER" id="PTHR47811:SF1">
    <property type="entry name" value="TRNA PSEUDOURIDINE SYNTHASE D"/>
    <property type="match status" value="1"/>
</dbReference>
<dbReference type="Gene3D" id="1.10.1510.30">
    <property type="match status" value="1"/>
</dbReference>
<dbReference type="NCBIfam" id="TIGR00094">
    <property type="entry name" value="tRNA_TruD_broad"/>
    <property type="match status" value="1"/>
</dbReference>
<dbReference type="PIRSF" id="PIRSF037016">
    <property type="entry name" value="Pseudouridin_synth_euk_prd"/>
    <property type="match status" value="1"/>
</dbReference>
<proteinExistence type="inferred from homology"/>
<dbReference type="InterPro" id="IPR001656">
    <property type="entry name" value="PsdUridine_synth_TruD"/>
</dbReference>
<feature type="active site" description="Nucleophile" evidence="4">
    <location>
        <position position="79"/>
    </location>
</feature>
<dbReference type="InterPro" id="IPR020119">
    <property type="entry name" value="PsdUridine_synth_TruD_CS"/>
</dbReference>
<dbReference type="InterPro" id="IPR050170">
    <property type="entry name" value="TruD_pseudoU_synthase"/>
</dbReference>
<comment type="function">
    <text evidence="4">Responsible for synthesis of pseudouridine from uracil-13 in transfer RNAs.</text>
</comment>
<dbReference type="Gene3D" id="3.30.70.3160">
    <property type="match status" value="1"/>
</dbReference>
<dbReference type="OrthoDB" id="1550679at2"/>
<dbReference type="GO" id="GO:0005829">
    <property type="term" value="C:cytosol"/>
    <property type="evidence" value="ECO:0007669"/>
    <property type="project" value="TreeGrafter"/>
</dbReference>
<evidence type="ECO:0000256" key="1">
    <source>
        <dbReference type="ARBA" id="ARBA00007953"/>
    </source>
</evidence>
<dbReference type="AlphaFoldDB" id="A0A5A9X4V7"/>
<dbReference type="PROSITE" id="PS01268">
    <property type="entry name" value="UPF0024"/>
    <property type="match status" value="1"/>
</dbReference>
<dbReference type="HAMAP" id="MF_01082">
    <property type="entry name" value="TruD"/>
    <property type="match status" value="1"/>
</dbReference>
<organism evidence="6 7">
    <name type="scientific">Oryzomonas rubra</name>
    <dbReference type="NCBI Taxonomy" id="2509454"/>
    <lineage>
        <taxon>Bacteria</taxon>
        <taxon>Pseudomonadati</taxon>
        <taxon>Thermodesulfobacteriota</taxon>
        <taxon>Desulfuromonadia</taxon>
        <taxon>Geobacterales</taxon>
        <taxon>Geobacteraceae</taxon>
        <taxon>Oryzomonas</taxon>
    </lineage>
</organism>
<evidence type="ECO:0000313" key="6">
    <source>
        <dbReference type="EMBL" id="KAA0888026.1"/>
    </source>
</evidence>
<protein>
    <recommendedName>
        <fullName evidence="4">tRNA pseudouridine synthase D</fullName>
        <ecNumber evidence="4">5.4.99.27</ecNumber>
    </recommendedName>
    <alternativeName>
        <fullName evidence="4">tRNA pseudouridine(13) synthase</fullName>
    </alternativeName>
    <alternativeName>
        <fullName evidence="4">tRNA pseudouridylate synthase D</fullName>
    </alternativeName>
    <alternativeName>
        <fullName evidence="4">tRNA-uridine isomerase D</fullName>
    </alternativeName>
</protein>
<gene>
    <name evidence="4 6" type="primary">truD</name>
    <name evidence="6" type="ORF">ET418_17590</name>
</gene>
<dbReference type="InterPro" id="IPR011760">
    <property type="entry name" value="PsdUridine_synth_TruD_insert"/>
</dbReference>
<dbReference type="EC" id="5.4.99.27" evidence="4"/>
<keyword evidence="7" id="KW-1185">Reference proteome</keyword>
<evidence type="ECO:0000256" key="3">
    <source>
        <dbReference type="ARBA" id="ARBA00023235"/>
    </source>
</evidence>
<feature type="domain" description="TRUD" evidence="5">
    <location>
        <begin position="154"/>
        <end position="364"/>
    </location>
</feature>
<keyword evidence="3 4" id="KW-0413">Isomerase</keyword>
<dbReference type="RefSeq" id="WP_149309884.1">
    <property type="nucleotide sequence ID" value="NZ_SRSD01000013.1"/>
</dbReference>